<dbReference type="PANTHER" id="PTHR46986:SF1">
    <property type="entry name" value="ENDORIBONUCLEASE YBEY, CHLOROPLASTIC"/>
    <property type="match status" value="1"/>
</dbReference>
<dbReference type="InterPro" id="IPR002036">
    <property type="entry name" value="YbeY"/>
</dbReference>
<dbReference type="Proteomes" id="UP001139104">
    <property type="component" value="Unassembled WGS sequence"/>
</dbReference>
<dbReference type="SUPFAM" id="SSF55486">
    <property type="entry name" value="Metalloproteases ('zincins'), catalytic domain"/>
    <property type="match status" value="1"/>
</dbReference>
<keyword evidence="3 7" id="KW-0479">Metal-binding</keyword>
<dbReference type="Gene3D" id="3.40.390.30">
    <property type="entry name" value="Metalloproteases ('zincins'), catalytic domain"/>
    <property type="match status" value="1"/>
</dbReference>
<dbReference type="EC" id="3.1.-.-" evidence="7"/>
<evidence type="ECO:0000256" key="5">
    <source>
        <dbReference type="ARBA" id="ARBA00022801"/>
    </source>
</evidence>
<evidence type="ECO:0000313" key="9">
    <source>
        <dbReference type="Proteomes" id="UP001139104"/>
    </source>
</evidence>
<reference evidence="8" key="1">
    <citation type="journal article" date="2022" name="ISME J.">
        <title>Identification of active gaseous-alkane degraders at natural gas seeps.</title>
        <authorList>
            <person name="Farhan Ul Haque M."/>
            <person name="Hernandez M."/>
            <person name="Crombie A.T."/>
            <person name="Murrell J.C."/>
        </authorList>
    </citation>
    <scope>NUCLEOTIDE SEQUENCE</scope>
    <source>
        <strain evidence="8">PC2</strain>
    </source>
</reference>
<proteinExistence type="inferred from homology"/>
<accession>A0ABS9Z1W5</accession>
<evidence type="ECO:0000256" key="6">
    <source>
        <dbReference type="ARBA" id="ARBA00022833"/>
    </source>
</evidence>
<dbReference type="NCBIfam" id="TIGR00043">
    <property type="entry name" value="rRNA maturation RNase YbeY"/>
    <property type="match status" value="1"/>
</dbReference>
<dbReference type="Pfam" id="PF02130">
    <property type="entry name" value="YbeY"/>
    <property type="match status" value="1"/>
</dbReference>
<feature type="binding site" evidence="7">
    <location>
        <position position="98"/>
    </location>
    <ligand>
        <name>Zn(2+)</name>
        <dbReference type="ChEBI" id="CHEBI:29105"/>
        <note>catalytic</note>
    </ligand>
</feature>
<keyword evidence="6 7" id="KW-0862">Zinc</keyword>
<evidence type="ECO:0000256" key="2">
    <source>
        <dbReference type="ARBA" id="ARBA00022722"/>
    </source>
</evidence>
<comment type="cofactor">
    <cofactor evidence="7">
        <name>Zn(2+)</name>
        <dbReference type="ChEBI" id="CHEBI:29105"/>
    </cofactor>
    <text evidence="7">Binds 1 zinc ion.</text>
</comment>
<sequence length="148" mass="16917">MEIIVAQCVDLALRELGEKLLKGAEVSLLFCDDARMRELNRQFRGKDKATNVLSFPGVDPLDSARFLGDIALAHETIAREAEEQGKSFEHHVRHMIVHGFLHLLGYDHEAEAEALEMEAMEIRILERLGIENPYRENFERESDCNGRL</sequence>
<keyword evidence="2 7" id="KW-0540">Nuclease</keyword>
<keyword evidence="7" id="KW-0963">Cytoplasm</keyword>
<keyword evidence="7" id="KW-0690">Ribosome biogenesis</keyword>
<evidence type="ECO:0000256" key="7">
    <source>
        <dbReference type="HAMAP-Rule" id="MF_00009"/>
    </source>
</evidence>
<dbReference type="HAMAP" id="MF_00009">
    <property type="entry name" value="Endoribonucl_YbeY"/>
    <property type="match status" value="1"/>
</dbReference>
<feature type="binding site" evidence="7">
    <location>
        <position position="102"/>
    </location>
    <ligand>
        <name>Zn(2+)</name>
        <dbReference type="ChEBI" id="CHEBI:29105"/>
        <note>catalytic</note>
    </ligand>
</feature>
<keyword evidence="9" id="KW-1185">Reference proteome</keyword>
<keyword evidence="7" id="KW-0698">rRNA processing</keyword>
<keyword evidence="5 7" id="KW-0378">Hydrolase</keyword>
<protein>
    <recommendedName>
        <fullName evidence="7">Endoribonuclease YbeY</fullName>
        <ecNumber evidence="7">3.1.-.-</ecNumber>
    </recommendedName>
</protein>
<evidence type="ECO:0000313" key="8">
    <source>
        <dbReference type="EMBL" id="MCI4681450.1"/>
    </source>
</evidence>
<comment type="function">
    <text evidence="7">Single strand-specific metallo-endoribonuclease involved in late-stage 70S ribosome quality control and in maturation of the 3' terminus of the 16S rRNA.</text>
</comment>
<dbReference type="PROSITE" id="PS01306">
    <property type="entry name" value="UPF0054"/>
    <property type="match status" value="1"/>
</dbReference>
<dbReference type="EMBL" id="JAIVFP010000001">
    <property type="protein sequence ID" value="MCI4681450.1"/>
    <property type="molecule type" value="Genomic_DNA"/>
</dbReference>
<organism evidence="8 9">
    <name type="scientific">Candidatus Rhodoblastus alkanivorans</name>
    <dbReference type="NCBI Taxonomy" id="2954117"/>
    <lineage>
        <taxon>Bacteria</taxon>
        <taxon>Pseudomonadati</taxon>
        <taxon>Pseudomonadota</taxon>
        <taxon>Alphaproteobacteria</taxon>
        <taxon>Hyphomicrobiales</taxon>
        <taxon>Rhodoblastaceae</taxon>
        <taxon>Rhodoblastus</taxon>
    </lineage>
</organism>
<dbReference type="InterPro" id="IPR020549">
    <property type="entry name" value="YbeY_CS"/>
</dbReference>
<comment type="caution">
    <text evidence="8">The sequence shown here is derived from an EMBL/GenBank/DDBJ whole genome shotgun (WGS) entry which is preliminary data.</text>
</comment>
<gene>
    <name evidence="7 8" type="primary">ybeY</name>
    <name evidence="8" type="ORF">K2U94_01465</name>
</gene>
<dbReference type="RefSeq" id="WP_243065516.1">
    <property type="nucleotide sequence ID" value="NZ_JAIVFK010000023.1"/>
</dbReference>
<feature type="binding site" evidence="7">
    <location>
        <position position="108"/>
    </location>
    <ligand>
        <name>Zn(2+)</name>
        <dbReference type="ChEBI" id="CHEBI:29105"/>
        <note>catalytic</note>
    </ligand>
</feature>
<comment type="similarity">
    <text evidence="1 7">Belongs to the endoribonuclease YbeY family.</text>
</comment>
<evidence type="ECO:0000256" key="3">
    <source>
        <dbReference type="ARBA" id="ARBA00022723"/>
    </source>
</evidence>
<dbReference type="PANTHER" id="PTHR46986">
    <property type="entry name" value="ENDORIBONUCLEASE YBEY, CHLOROPLASTIC"/>
    <property type="match status" value="1"/>
</dbReference>
<evidence type="ECO:0000256" key="1">
    <source>
        <dbReference type="ARBA" id="ARBA00010875"/>
    </source>
</evidence>
<name>A0ABS9Z1W5_9HYPH</name>
<comment type="subcellular location">
    <subcellularLocation>
        <location evidence="7">Cytoplasm</location>
    </subcellularLocation>
</comment>
<evidence type="ECO:0000256" key="4">
    <source>
        <dbReference type="ARBA" id="ARBA00022759"/>
    </source>
</evidence>
<keyword evidence="4 7" id="KW-0255">Endonuclease</keyword>
<dbReference type="InterPro" id="IPR023091">
    <property type="entry name" value="MetalPrtase_cat_dom_sf_prd"/>
</dbReference>